<sequence length="289" mass="30429">MAAPVDRGADLARLLRHLELTVTRRLDGLLRGSFPSARPGPGSEPDAAREYAPGDDVRLMDWPATARTGVAQVRDPIAERELEAWLIADAPARLDAGAGELTKRHLLLDACAAVALLNDGPGDRTGLLAGTLVLPPASGRRAARRLLAAVAEHRGGATLAADLAALRARAPRAGLVVVVSDFLGPLDWAAPLRVAAARAEVLAIRLTDPADEALPGAGPVALADPEDGRVLEVEVDERLRADYAAAALAHRAEVARVLRGAGARLVELRTDSDWVADLARQLARGRGRR</sequence>
<feature type="domain" description="DUF58" evidence="1">
    <location>
        <begin position="48"/>
        <end position="252"/>
    </location>
</feature>
<dbReference type="PANTHER" id="PTHR33608:SF6">
    <property type="entry name" value="BLL2464 PROTEIN"/>
    <property type="match status" value="1"/>
</dbReference>
<gene>
    <name evidence="2" type="ORF">CSPHI_06535</name>
</gene>
<proteinExistence type="predicted"/>
<dbReference type="InterPro" id="IPR002881">
    <property type="entry name" value="DUF58"/>
</dbReference>
<dbReference type="PANTHER" id="PTHR33608">
    <property type="entry name" value="BLL2464 PROTEIN"/>
    <property type="match status" value="1"/>
</dbReference>
<dbReference type="EMBL" id="CP009248">
    <property type="protein sequence ID" value="APT90759.1"/>
    <property type="molecule type" value="Genomic_DNA"/>
</dbReference>
<protein>
    <recommendedName>
        <fullName evidence="1">DUF58 domain-containing protein</fullName>
    </recommendedName>
</protein>
<dbReference type="OrthoDB" id="9776116at2"/>
<accession>A0A1L7CXZ5</accession>
<dbReference type="STRING" id="1437874.CSPHI_06535"/>
<evidence type="ECO:0000259" key="1">
    <source>
        <dbReference type="Pfam" id="PF01882"/>
    </source>
</evidence>
<dbReference type="Pfam" id="PF01882">
    <property type="entry name" value="DUF58"/>
    <property type="match status" value="1"/>
</dbReference>
<dbReference type="KEGG" id="csph:CSPHI_06535"/>
<dbReference type="Proteomes" id="UP000185469">
    <property type="component" value="Chromosome"/>
</dbReference>
<reference evidence="2 3" key="1">
    <citation type="submission" date="2014-08" db="EMBL/GenBank/DDBJ databases">
        <title>Complete genome sequence of Corynebacterium sphenisci CECT 5990(T) (=DSM 44792(T)), isolated from healthy wild penguins.</title>
        <authorList>
            <person name="Ruckert C."/>
            <person name="Albersmeier A."/>
            <person name="Winkler A."/>
            <person name="Kalinowski J."/>
        </authorList>
    </citation>
    <scope>NUCLEOTIDE SEQUENCE [LARGE SCALE GENOMIC DNA]</scope>
    <source>
        <strain evidence="2 3">DSM 44792</strain>
    </source>
</reference>
<evidence type="ECO:0000313" key="2">
    <source>
        <dbReference type="EMBL" id="APT90759.1"/>
    </source>
</evidence>
<evidence type="ECO:0000313" key="3">
    <source>
        <dbReference type="Proteomes" id="UP000185469"/>
    </source>
</evidence>
<keyword evidence="3" id="KW-1185">Reference proteome</keyword>
<organism evidence="2 3">
    <name type="scientific">Corynebacterium sphenisci DSM 44792</name>
    <dbReference type="NCBI Taxonomy" id="1437874"/>
    <lineage>
        <taxon>Bacteria</taxon>
        <taxon>Bacillati</taxon>
        <taxon>Actinomycetota</taxon>
        <taxon>Actinomycetes</taxon>
        <taxon>Mycobacteriales</taxon>
        <taxon>Corynebacteriaceae</taxon>
        <taxon>Corynebacterium</taxon>
    </lineage>
</organism>
<dbReference type="AlphaFoldDB" id="A0A1L7CXZ5"/>
<name>A0A1L7CXZ5_9CORY</name>
<dbReference type="RefSeq" id="WP_075691999.1">
    <property type="nucleotide sequence ID" value="NZ_CP009248.1"/>
</dbReference>